<dbReference type="InterPro" id="IPR013083">
    <property type="entry name" value="Znf_RING/FYVE/PHD"/>
</dbReference>
<proteinExistence type="predicted"/>
<reference evidence="1 2" key="1">
    <citation type="journal article" date="2013" name="Curr. Biol.">
        <title>The Genome of the Foraminiferan Reticulomyxa filosa.</title>
        <authorList>
            <person name="Glockner G."/>
            <person name="Hulsmann N."/>
            <person name="Schleicher M."/>
            <person name="Noegel A.A."/>
            <person name="Eichinger L."/>
            <person name="Gallinger C."/>
            <person name="Pawlowski J."/>
            <person name="Sierra R."/>
            <person name="Euteneuer U."/>
            <person name="Pillet L."/>
            <person name="Moustafa A."/>
            <person name="Platzer M."/>
            <person name="Groth M."/>
            <person name="Szafranski K."/>
            <person name="Schliwa M."/>
        </authorList>
    </citation>
    <scope>NUCLEOTIDE SEQUENCE [LARGE SCALE GENOMIC DNA]</scope>
</reference>
<dbReference type="EMBL" id="ASPP01007933">
    <property type="protein sequence ID" value="ETO26341.1"/>
    <property type="molecule type" value="Genomic_DNA"/>
</dbReference>
<dbReference type="Gene3D" id="3.30.40.10">
    <property type="entry name" value="Zinc/RING finger domain, C3HC4 (zinc finger)"/>
    <property type="match status" value="1"/>
</dbReference>
<accession>X6NK45</accession>
<gene>
    <name evidence="1" type="ORF">RFI_10797</name>
</gene>
<comment type="caution">
    <text evidence="1">The sequence shown here is derived from an EMBL/GenBank/DDBJ whole genome shotgun (WGS) entry which is preliminary data.</text>
</comment>
<sequence>MSTDFQYIFVKYCTGVFLTKKKGDKNQSINKIMLMFVPEENKCKTISLEECYNKEWVTFLDEQLLLKNFQCLLCKEVANNAMELICNDHEDQKDALVVGGQCLMRYLNEHNGECPVGNHGLCNYVRGKAVRNFVDELVVICPRQFMSQETEKANVEMEEGTKITRGGPKVKHGCTFKGKIKEMKNHLERSCQLKPSECKFKEFGCKDLLFEFNAEQHLQSQMKRHMDLLLAYINVLQQNEMVNFGNLVFFFCFFFL</sequence>
<name>X6NK45_RETFI</name>
<dbReference type="SUPFAM" id="SSF49599">
    <property type="entry name" value="TRAF domain-like"/>
    <property type="match status" value="1"/>
</dbReference>
<evidence type="ECO:0000313" key="1">
    <source>
        <dbReference type="EMBL" id="ETO26341.1"/>
    </source>
</evidence>
<evidence type="ECO:0008006" key="3">
    <source>
        <dbReference type="Google" id="ProtNLM"/>
    </source>
</evidence>
<dbReference type="AlphaFoldDB" id="X6NK45"/>
<feature type="non-terminal residue" evidence="1">
    <location>
        <position position="256"/>
    </location>
</feature>
<evidence type="ECO:0000313" key="2">
    <source>
        <dbReference type="Proteomes" id="UP000023152"/>
    </source>
</evidence>
<organism evidence="1 2">
    <name type="scientific">Reticulomyxa filosa</name>
    <dbReference type="NCBI Taxonomy" id="46433"/>
    <lineage>
        <taxon>Eukaryota</taxon>
        <taxon>Sar</taxon>
        <taxon>Rhizaria</taxon>
        <taxon>Retaria</taxon>
        <taxon>Foraminifera</taxon>
        <taxon>Monothalamids</taxon>
        <taxon>Reticulomyxidae</taxon>
        <taxon>Reticulomyxa</taxon>
    </lineage>
</organism>
<dbReference type="Proteomes" id="UP000023152">
    <property type="component" value="Unassembled WGS sequence"/>
</dbReference>
<keyword evidence="2" id="KW-1185">Reference proteome</keyword>
<protein>
    <recommendedName>
        <fullName evidence="3">TRAF-type domain-containing protein</fullName>
    </recommendedName>
</protein>